<dbReference type="EMBL" id="JACEIK010000375">
    <property type="protein sequence ID" value="MCD7455909.1"/>
    <property type="molecule type" value="Genomic_DNA"/>
</dbReference>
<protein>
    <submittedName>
        <fullName evidence="1">Uncharacterized protein</fullName>
    </submittedName>
</protein>
<sequence>MVADIFGTLSVKNGGGLGVKNLCGRSLPKLSIVVKPIPQLKCGCLLNVEITMLQRLLRSSMQASGSETKELRDVSLK</sequence>
<gene>
    <name evidence="1" type="ORF">HAX54_030062</name>
</gene>
<keyword evidence="2" id="KW-1185">Reference proteome</keyword>
<proteinExistence type="predicted"/>
<organism evidence="1 2">
    <name type="scientific">Datura stramonium</name>
    <name type="common">Jimsonweed</name>
    <name type="synonym">Common thornapple</name>
    <dbReference type="NCBI Taxonomy" id="4076"/>
    <lineage>
        <taxon>Eukaryota</taxon>
        <taxon>Viridiplantae</taxon>
        <taxon>Streptophyta</taxon>
        <taxon>Embryophyta</taxon>
        <taxon>Tracheophyta</taxon>
        <taxon>Spermatophyta</taxon>
        <taxon>Magnoliopsida</taxon>
        <taxon>eudicotyledons</taxon>
        <taxon>Gunneridae</taxon>
        <taxon>Pentapetalae</taxon>
        <taxon>asterids</taxon>
        <taxon>lamiids</taxon>
        <taxon>Solanales</taxon>
        <taxon>Solanaceae</taxon>
        <taxon>Solanoideae</taxon>
        <taxon>Datureae</taxon>
        <taxon>Datura</taxon>
    </lineage>
</organism>
<accession>A0ABS8SAN3</accession>
<name>A0ABS8SAN3_DATST</name>
<dbReference type="Proteomes" id="UP000823775">
    <property type="component" value="Unassembled WGS sequence"/>
</dbReference>
<reference evidence="1 2" key="1">
    <citation type="journal article" date="2021" name="BMC Genomics">
        <title>Datura genome reveals duplications of psychoactive alkaloid biosynthetic genes and high mutation rate following tissue culture.</title>
        <authorList>
            <person name="Rajewski A."/>
            <person name="Carter-House D."/>
            <person name="Stajich J."/>
            <person name="Litt A."/>
        </authorList>
    </citation>
    <scope>NUCLEOTIDE SEQUENCE [LARGE SCALE GENOMIC DNA]</scope>
    <source>
        <strain evidence="1">AR-01</strain>
    </source>
</reference>
<evidence type="ECO:0000313" key="1">
    <source>
        <dbReference type="EMBL" id="MCD7455909.1"/>
    </source>
</evidence>
<evidence type="ECO:0000313" key="2">
    <source>
        <dbReference type="Proteomes" id="UP000823775"/>
    </source>
</evidence>
<comment type="caution">
    <text evidence="1">The sequence shown here is derived from an EMBL/GenBank/DDBJ whole genome shotgun (WGS) entry which is preliminary data.</text>
</comment>